<dbReference type="PANTHER" id="PTHR18896">
    <property type="entry name" value="PHOSPHOLIPASE D"/>
    <property type="match status" value="1"/>
</dbReference>
<evidence type="ECO:0000313" key="12">
    <source>
        <dbReference type="Proteomes" id="UP000186894"/>
    </source>
</evidence>
<dbReference type="CDD" id="cd09143">
    <property type="entry name" value="PLDc_vPLD1_2_like_bac_2"/>
    <property type="match status" value="1"/>
</dbReference>
<feature type="domain" description="PLD phosphodiesterase" evidence="10">
    <location>
        <begin position="328"/>
        <end position="355"/>
    </location>
</feature>
<keyword evidence="12" id="KW-1185">Reference proteome</keyword>
<dbReference type="InterPro" id="IPR015679">
    <property type="entry name" value="PLipase_D_fam"/>
</dbReference>
<dbReference type="SMART" id="SM00155">
    <property type="entry name" value="PLDc"/>
    <property type="match status" value="2"/>
</dbReference>
<keyword evidence="5" id="KW-0964">Secreted</keyword>
<dbReference type="EMBL" id="MKIM01000023">
    <property type="protein sequence ID" value="OLP45986.1"/>
    <property type="molecule type" value="Genomic_DNA"/>
</dbReference>
<proteinExistence type="predicted"/>
<dbReference type="SUPFAM" id="SSF56024">
    <property type="entry name" value="Phospholipase D/nuclease"/>
    <property type="match status" value="2"/>
</dbReference>
<dbReference type="PROSITE" id="PS50035">
    <property type="entry name" value="PLD"/>
    <property type="match status" value="2"/>
</dbReference>
<gene>
    <name evidence="11" type="ORF">BJF95_14820</name>
</gene>
<keyword evidence="6" id="KW-0677">Repeat</keyword>
<dbReference type="AlphaFoldDB" id="A0A1Q8ZV99"/>
<organism evidence="11 12">
    <name type="scientific">Rhizobium oryziradicis</name>
    <dbReference type="NCBI Taxonomy" id="1867956"/>
    <lineage>
        <taxon>Bacteria</taxon>
        <taxon>Pseudomonadati</taxon>
        <taxon>Pseudomonadota</taxon>
        <taxon>Alphaproteobacteria</taxon>
        <taxon>Hyphomicrobiales</taxon>
        <taxon>Rhizobiaceae</taxon>
        <taxon>Rhizobium/Agrobacterium group</taxon>
        <taxon>Rhizobium</taxon>
    </lineage>
</organism>
<dbReference type="GO" id="GO:0005576">
    <property type="term" value="C:extracellular region"/>
    <property type="evidence" value="ECO:0007669"/>
    <property type="project" value="UniProtKB-SubCell"/>
</dbReference>
<comment type="subcellular location">
    <subcellularLocation>
        <location evidence="3">Secreted</location>
    </subcellularLocation>
</comment>
<evidence type="ECO:0000256" key="2">
    <source>
        <dbReference type="ARBA" id="ARBA00003145"/>
    </source>
</evidence>
<evidence type="ECO:0000256" key="9">
    <source>
        <dbReference type="ARBA" id="ARBA00029594"/>
    </source>
</evidence>
<dbReference type="PANTHER" id="PTHR18896:SF76">
    <property type="entry name" value="PHOSPHOLIPASE"/>
    <property type="match status" value="1"/>
</dbReference>
<comment type="caution">
    <text evidence="11">The sequence shown here is derived from an EMBL/GenBank/DDBJ whole genome shotgun (WGS) entry which is preliminary data.</text>
</comment>
<evidence type="ECO:0000256" key="7">
    <source>
        <dbReference type="ARBA" id="ARBA00022801"/>
    </source>
</evidence>
<accession>A0A1Q8ZV99</accession>
<name>A0A1Q8ZV99_9HYPH</name>
<dbReference type="Proteomes" id="UP000186894">
    <property type="component" value="Unassembled WGS sequence"/>
</dbReference>
<evidence type="ECO:0000313" key="11">
    <source>
        <dbReference type="EMBL" id="OLP45986.1"/>
    </source>
</evidence>
<keyword evidence="8" id="KW-0443">Lipid metabolism</keyword>
<comment type="function">
    <text evidence="2">Could be a virulence factor.</text>
</comment>
<evidence type="ECO:0000259" key="10">
    <source>
        <dbReference type="PROSITE" id="PS50035"/>
    </source>
</evidence>
<dbReference type="Pfam" id="PF00614">
    <property type="entry name" value="PLDc"/>
    <property type="match status" value="1"/>
</dbReference>
<dbReference type="GO" id="GO:0004630">
    <property type="term" value="F:phospholipase D activity"/>
    <property type="evidence" value="ECO:0007669"/>
    <property type="project" value="UniProtKB-EC"/>
</dbReference>
<dbReference type="Gene3D" id="3.30.870.10">
    <property type="entry name" value="Endonuclease Chain A"/>
    <property type="match status" value="2"/>
</dbReference>
<protein>
    <recommendedName>
        <fullName evidence="4">Phospholipase D</fullName>
    </recommendedName>
    <alternativeName>
        <fullName evidence="9">Choline phosphatase</fullName>
    </alternativeName>
</protein>
<dbReference type="Pfam" id="PF13091">
    <property type="entry name" value="PLDc_2"/>
    <property type="match status" value="1"/>
</dbReference>
<evidence type="ECO:0000256" key="8">
    <source>
        <dbReference type="ARBA" id="ARBA00023098"/>
    </source>
</evidence>
<dbReference type="STRING" id="1867956.BJF95_14820"/>
<sequence>MDRARRLAFLVDSADYFNELAQALRQAEHEIWIVGWDFNPDIPLRPGQDDVCRLSDLFQQALDAKPNLVIRILVWAMGPMYSGKSLRMFRAQGILSHERVCLKFAMRQPVWSSHHQKIVVIDDSIAFIGGIDLTARRWDDSNHLPTNPLRVSPNGKPYEAVHDVQVMTDGSAARSISDIVRHRWAQASKEIPRHRPVQTERWPAHRVPDLENCRIALALTQPDAKSPMRRGQSNRLALNAIHAAENHIYVEAQYLTSSSIADAMAKRLAEENGPEIVVVTTRLCHGLMEKLVLGVNRRRLIRRLKRVDTQNRLRVMYAVVPDQSGALHDVYIHSKLLIVDDRFVRVGSSNLNNRSEGLDTEADLAIEAHTPEERTAIAGLRHRLLAEHLASTPQQVCNTFEECGTLRQTIDRHNVQARGLRDFKVDVHKGKTEPVMGTVIVDPSKPFHPIAVLRQRMQYIGMRLISLLF</sequence>
<evidence type="ECO:0000256" key="1">
    <source>
        <dbReference type="ARBA" id="ARBA00000798"/>
    </source>
</evidence>
<keyword evidence="7" id="KW-0378">Hydrolase</keyword>
<dbReference type="CDD" id="cd09140">
    <property type="entry name" value="PLDc_vPLD1_2_like_bac_1"/>
    <property type="match status" value="1"/>
</dbReference>
<dbReference type="InterPro" id="IPR001736">
    <property type="entry name" value="PLipase_D/transphosphatidylase"/>
</dbReference>
<evidence type="ECO:0000256" key="4">
    <source>
        <dbReference type="ARBA" id="ARBA00018392"/>
    </source>
</evidence>
<evidence type="ECO:0000256" key="5">
    <source>
        <dbReference type="ARBA" id="ARBA00022525"/>
    </source>
</evidence>
<comment type="catalytic activity">
    <reaction evidence="1">
        <text>a 1,2-diacyl-sn-glycero-3-phosphocholine + H2O = a 1,2-diacyl-sn-glycero-3-phosphate + choline + H(+)</text>
        <dbReference type="Rhea" id="RHEA:14445"/>
        <dbReference type="ChEBI" id="CHEBI:15354"/>
        <dbReference type="ChEBI" id="CHEBI:15377"/>
        <dbReference type="ChEBI" id="CHEBI:15378"/>
        <dbReference type="ChEBI" id="CHEBI:57643"/>
        <dbReference type="ChEBI" id="CHEBI:58608"/>
        <dbReference type="EC" id="3.1.4.4"/>
    </reaction>
</comment>
<dbReference type="RefSeq" id="WP_075638449.1">
    <property type="nucleotide sequence ID" value="NZ_MKIM01000023.1"/>
</dbReference>
<reference evidence="11 12" key="1">
    <citation type="submission" date="2016-09" db="EMBL/GenBank/DDBJ databases">
        <title>Rhizobium oryziradicis sp. nov., isolated from the root of rice.</title>
        <authorList>
            <person name="Zhao J."/>
            <person name="Zhang X."/>
        </authorList>
    </citation>
    <scope>NUCLEOTIDE SEQUENCE [LARGE SCALE GENOMIC DNA]</scope>
    <source>
        <strain evidence="11 12">N19</strain>
    </source>
</reference>
<dbReference type="OrthoDB" id="8828485at2"/>
<dbReference type="InterPro" id="IPR025202">
    <property type="entry name" value="PLD-like_dom"/>
</dbReference>
<dbReference type="GO" id="GO:0009395">
    <property type="term" value="P:phospholipid catabolic process"/>
    <property type="evidence" value="ECO:0007669"/>
    <property type="project" value="TreeGrafter"/>
</dbReference>
<evidence type="ECO:0000256" key="3">
    <source>
        <dbReference type="ARBA" id="ARBA00004613"/>
    </source>
</evidence>
<feature type="domain" description="PLD phosphodiesterase" evidence="10">
    <location>
        <begin position="110"/>
        <end position="137"/>
    </location>
</feature>
<evidence type="ECO:0000256" key="6">
    <source>
        <dbReference type="ARBA" id="ARBA00022737"/>
    </source>
</evidence>